<dbReference type="Proteomes" id="UP000184130">
    <property type="component" value="Unassembled WGS sequence"/>
</dbReference>
<sequence length="38" mass="4789">MQRYKIKIIVMFTYRLIMFKMSEITDFNHFPTHFEHPP</sequence>
<dbReference type="AlphaFoldDB" id="A0A1M6V1Q2"/>
<organism evidence="1 2">
    <name type="scientific">Xylanibacter ruminicola</name>
    <name type="common">Prevotella ruminicola</name>
    <dbReference type="NCBI Taxonomy" id="839"/>
    <lineage>
        <taxon>Bacteria</taxon>
        <taxon>Pseudomonadati</taxon>
        <taxon>Bacteroidota</taxon>
        <taxon>Bacteroidia</taxon>
        <taxon>Bacteroidales</taxon>
        <taxon>Prevotellaceae</taxon>
        <taxon>Xylanibacter</taxon>
    </lineage>
</organism>
<evidence type="ECO:0000313" key="2">
    <source>
        <dbReference type="Proteomes" id="UP000184130"/>
    </source>
</evidence>
<dbReference type="EMBL" id="FRBD01000011">
    <property type="protein sequence ID" value="SHK75295.1"/>
    <property type="molecule type" value="Genomic_DNA"/>
</dbReference>
<accession>A0A1M6V1Q2</accession>
<gene>
    <name evidence="1" type="ORF">SAMN05216463_11173</name>
</gene>
<reference evidence="1 2" key="1">
    <citation type="submission" date="2016-11" db="EMBL/GenBank/DDBJ databases">
        <authorList>
            <person name="Jaros S."/>
            <person name="Januszkiewicz K."/>
            <person name="Wedrychowicz H."/>
        </authorList>
    </citation>
    <scope>NUCLEOTIDE SEQUENCE [LARGE SCALE GENOMIC DNA]</scope>
    <source>
        <strain evidence="1 2">KHT3</strain>
    </source>
</reference>
<protein>
    <submittedName>
        <fullName evidence="1">Uncharacterized protein</fullName>
    </submittedName>
</protein>
<proteinExistence type="predicted"/>
<name>A0A1M6V1Q2_XYLRU</name>
<evidence type="ECO:0000313" key="1">
    <source>
        <dbReference type="EMBL" id="SHK75295.1"/>
    </source>
</evidence>